<comment type="caution">
    <text evidence="3">The sequence shown here is derived from an EMBL/GenBank/DDBJ whole genome shotgun (WGS) entry which is preliminary data.</text>
</comment>
<dbReference type="RefSeq" id="WP_343753166.1">
    <property type="nucleotide sequence ID" value="NZ_BAAACW010000017.1"/>
</dbReference>
<dbReference type="Proteomes" id="UP001501166">
    <property type="component" value="Unassembled WGS sequence"/>
</dbReference>
<dbReference type="InterPro" id="IPR000182">
    <property type="entry name" value="GNAT_dom"/>
</dbReference>
<feature type="domain" description="N-acetyltransferase" evidence="2">
    <location>
        <begin position="3"/>
        <end position="135"/>
    </location>
</feature>
<evidence type="ECO:0000313" key="3">
    <source>
        <dbReference type="EMBL" id="GAA0352880.1"/>
    </source>
</evidence>
<protein>
    <recommendedName>
        <fullName evidence="2">N-acetyltransferase domain-containing protein</fullName>
    </recommendedName>
</protein>
<dbReference type="InterPro" id="IPR016181">
    <property type="entry name" value="Acyl_CoA_acyltransferase"/>
</dbReference>
<dbReference type="PROSITE" id="PS51186">
    <property type="entry name" value="GNAT"/>
    <property type="match status" value="1"/>
</dbReference>
<evidence type="ECO:0000259" key="2">
    <source>
        <dbReference type="PROSITE" id="PS51186"/>
    </source>
</evidence>
<sequence length="342" mass="39995">MTLTTRPLTKEDFHLYERMQTQLEEDYMLRVFNRLTEGDNFLFGLFAQDTLIAVAGYTLFADEFAILGRLRSDVRYRKKGYGSKIIEYVIEEALKNPSVQWIGANTEQHNKPALSILKKFNMSPVATLYAAQTDDVSSLCHNQSVWHEVTSMDEKVKWVQKTYLNPDFETNVFPIEAYYPFPARPSLFENQLNKWRFFENDNQTRYMMIGTEEKGKSYLHVVYPWSDFMKQSGFFKTVHSELERAKVQESADLIWMDLTEEEVASLPSKHPFELPSPWVLHGKSKEAFRTSSIVEAFSEASHMLENLENEIDELEAEMKEKEQALEESRQKFQDISDTLEEH</sequence>
<name>A0ABN0X1X6_9LACT</name>
<evidence type="ECO:0000313" key="4">
    <source>
        <dbReference type="Proteomes" id="UP001501166"/>
    </source>
</evidence>
<dbReference type="Gene3D" id="3.40.630.30">
    <property type="match status" value="1"/>
</dbReference>
<organism evidence="3 4">
    <name type="scientific">Alkalibacterium iburiense</name>
    <dbReference type="NCBI Taxonomy" id="290589"/>
    <lineage>
        <taxon>Bacteria</taxon>
        <taxon>Bacillati</taxon>
        <taxon>Bacillota</taxon>
        <taxon>Bacilli</taxon>
        <taxon>Lactobacillales</taxon>
        <taxon>Carnobacteriaceae</taxon>
        <taxon>Alkalibacterium</taxon>
    </lineage>
</organism>
<proteinExistence type="predicted"/>
<accession>A0ABN0X1X6</accession>
<keyword evidence="4" id="KW-1185">Reference proteome</keyword>
<dbReference type="EMBL" id="BAAACW010000017">
    <property type="protein sequence ID" value="GAA0352880.1"/>
    <property type="molecule type" value="Genomic_DNA"/>
</dbReference>
<dbReference type="Pfam" id="PF00583">
    <property type="entry name" value="Acetyltransf_1"/>
    <property type="match status" value="1"/>
</dbReference>
<dbReference type="CDD" id="cd04301">
    <property type="entry name" value="NAT_SF"/>
    <property type="match status" value="1"/>
</dbReference>
<reference evidence="3 4" key="1">
    <citation type="journal article" date="2019" name="Int. J. Syst. Evol. Microbiol.">
        <title>The Global Catalogue of Microorganisms (GCM) 10K type strain sequencing project: providing services to taxonomists for standard genome sequencing and annotation.</title>
        <authorList>
            <consortium name="The Broad Institute Genomics Platform"/>
            <consortium name="The Broad Institute Genome Sequencing Center for Infectious Disease"/>
            <person name="Wu L."/>
            <person name="Ma J."/>
        </authorList>
    </citation>
    <scope>NUCLEOTIDE SEQUENCE [LARGE SCALE GENOMIC DNA]</scope>
    <source>
        <strain evidence="3 4">JCM 12662</strain>
    </source>
</reference>
<feature type="region of interest" description="Disordered" evidence="1">
    <location>
        <begin position="318"/>
        <end position="342"/>
    </location>
</feature>
<evidence type="ECO:0000256" key="1">
    <source>
        <dbReference type="SAM" id="MobiDB-lite"/>
    </source>
</evidence>
<dbReference type="SUPFAM" id="SSF55729">
    <property type="entry name" value="Acyl-CoA N-acyltransferases (Nat)"/>
    <property type="match status" value="1"/>
</dbReference>
<gene>
    <name evidence="3" type="ORF">GCM10008932_02400</name>
</gene>